<organism evidence="1">
    <name type="scientific">bioreactor metagenome</name>
    <dbReference type="NCBI Taxonomy" id="1076179"/>
    <lineage>
        <taxon>unclassified sequences</taxon>
        <taxon>metagenomes</taxon>
        <taxon>ecological metagenomes</taxon>
    </lineage>
</organism>
<reference evidence="1" key="1">
    <citation type="submission" date="2019-08" db="EMBL/GenBank/DDBJ databases">
        <authorList>
            <person name="Kucharzyk K."/>
            <person name="Murdoch R.W."/>
            <person name="Higgins S."/>
            <person name="Loffler F."/>
        </authorList>
    </citation>
    <scope>NUCLEOTIDE SEQUENCE</scope>
</reference>
<evidence type="ECO:0008006" key="2">
    <source>
        <dbReference type="Google" id="ProtNLM"/>
    </source>
</evidence>
<name>A0A644XCP3_9ZZZZ</name>
<sequence>MLDYQIEAIDRVRKYAKSNNAENMVYLEHICEPFNIDVWLLINQVLSKPITINFHPDRFSNGGKTIMENLLEQGQYHGQFRTGTTNGGKSAFIGGDRFLWEQRIFFDAYPHESVNRPKYGALNLFQYIDGASVRFGSCFFTLKQDIVHRCTFAYGDSSTYPQTLCTSDTFEAVLVEIFKDVKSNGRMLNQAIASEQETLAILLSPHNKPKHVGRNLDYCIETHIHGDISLKDDVQSFYMDESFQGTTFATLAENICQKYDIELNWIPKRQMNVHSIGGLFRGPQIPLLAQRIDEIFGSGQGVINSFLIGQASRDTELHPEKWANFGTEAQLFQYIKQIWHTVGYFG</sequence>
<dbReference type="Pfam" id="PF12294">
    <property type="entry name" value="DUF3626"/>
    <property type="match status" value="1"/>
</dbReference>
<dbReference type="AlphaFoldDB" id="A0A644XCP3"/>
<dbReference type="InterPro" id="IPR022074">
    <property type="entry name" value="DUF3626"/>
</dbReference>
<proteinExistence type="predicted"/>
<comment type="caution">
    <text evidence="1">The sequence shown here is derived from an EMBL/GenBank/DDBJ whole genome shotgun (WGS) entry which is preliminary data.</text>
</comment>
<dbReference type="EMBL" id="VSSQ01002205">
    <property type="protein sequence ID" value="MPM13990.1"/>
    <property type="molecule type" value="Genomic_DNA"/>
</dbReference>
<evidence type="ECO:0000313" key="1">
    <source>
        <dbReference type="EMBL" id="MPM13990.1"/>
    </source>
</evidence>
<protein>
    <recommendedName>
        <fullName evidence="2">DUF3626 domain-containing protein</fullName>
    </recommendedName>
</protein>
<gene>
    <name evidence="1" type="ORF">SDC9_60350</name>
</gene>
<accession>A0A644XCP3</accession>